<dbReference type="EMBL" id="JAPJZH010000001">
    <property type="protein sequence ID" value="MDA4844251.1"/>
    <property type="molecule type" value="Genomic_DNA"/>
</dbReference>
<proteinExistence type="predicted"/>
<dbReference type="RefSeq" id="WP_271087771.1">
    <property type="nucleotide sequence ID" value="NZ_JAPJZH010000001.1"/>
</dbReference>
<feature type="domain" description="EF-hand" evidence="5">
    <location>
        <begin position="109"/>
        <end position="144"/>
    </location>
</feature>
<dbReference type="InterPro" id="IPR011992">
    <property type="entry name" value="EF-hand-dom_pair"/>
</dbReference>
<accession>A0ABT4VHU9</accession>
<feature type="region of interest" description="Disordered" evidence="3">
    <location>
        <begin position="145"/>
        <end position="203"/>
    </location>
</feature>
<keyword evidence="1" id="KW-0479">Metal-binding</keyword>
<dbReference type="Proteomes" id="UP001148313">
    <property type="component" value="Unassembled WGS sequence"/>
</dbReference>
<feature type="signal peptide" evidence="4">
    <location>
        <begin position="1"/>
        <end position="26"/>
    </location>
</feature>
<keyword evidence="7" id="KW-1185">Reference proteome</keyword>
<feature type="region of interest" description="Disordered" evidence="3">
    <location>
        <begin position="283"/>
        <end position="338"/>
    </location>
</feature>
<evidence type="ECO:0000313" key="6">
    <source>
        <dbReference type="EMBL" id="MDA4844251.1"/>
    </source>
</evidence>
<dbReference type="PROSITE" id="PS00018">
    <property type="entry name" value="EF_HAND_1"/>
    <property type="match status" value="3"/>
</dbReference>
<feature type="domain" description="EF-hand" evidence="5">
    <location>
        <begin position="54"/>
        <end position="89"/>
    </location>
</feature>
<feature type="compositionally biased region" description="Basic residues" evidence="3">
    <location>
        <begin position="300"/>
        <end position="316"/>
    </location>
</feature>
<protein>
    <submittedName>
        <fullName evidence="6">EF-hand domain-containing protein</fullName>
    </submittedName>
</protein>
<dbReference type="PANTHER" id="PTHR10827">
    <property type="entry name" value="RETICULOCALBIN"/>
    <property type="match status" value="1"/>
</dbReference>
<feature type="chain" id="PRO_5047412305" evidence="4">
    <location>
        <begin position="27"/>
        <end position="338"/>
    </location>
</feature>
<evidence type="ECO:0000256" key="2">
    <source>
        <dbReference type="ARBA" id="ARBA00022737"/>
    </source>
</evidence>
<dbReference type="SUPFAM" id="SSF47473">
    <property type="entry name" value="EF-hand"/>
    <property type="match status" value="2"/>
</dbReference>
<organism evidence="6 7">
    <name type="scientific">Hoeflea poritis</name>
    <dbReference type="NCBI Taxonomy" id="2993659"/>
    <lineage>
        <taxon>Bacteria</taxon>
        <taxon>Pseudomonadati</taxon>
        <taxon>Pseudomonadota</taxon>
        <taxon>Alphaproteobacteria</taxon>
        <taxon>Hyphomicrobiales</taxon>
        <taxon>Rhizobiaceae</taxon>
        <taxon>Hoeflea</taxon>
    </lineage>
</organism>
<comment type="caution">
    <text evidence="6">The sequence shown here is derived from an EMBL/GenBank/DDBJ whole genome shotgun (WGS) entry which is preliminary data.</text>
</comment>
<dbReference type="Gene3D" id="1.10.238.10">
    <property type="entry name" value="EF-hand"/>
    <property type="match status" value="4"/>
</dbReference>
<evidence type="ECO:0000256" key="3">
    <source>
        <dbReference type="SAM" id="MobiDB-lite"/>
    </source>
</evidence>
<dbReference type="PROSITE" id="PS50222">
    <property type="entry name" value="EF_HAND_2"/>
    <property type="match status" value="4"/>
</dbReference>
<gene>
    <name evidence="6" type="ORF">OOZ53_02770</name>
</gene>
<reference evidence="6" key="1">
    <citation type="submission" date="2022-11" db="EMBL/GenBank/DDBJ databases">
        <title>Hoeflea poritis sp. nov., isolated from scleractinian coral Porites lutea.</title>
        <authorList>
            <person name="Zhang G."/>
            <person name="Wei Q."/>
            <person name="Cai L."/>
        </authorList>
    </citation>
    <scope>NUCLEOTIDE SEQUENCE</scope>
    <source>
        <strain evidence="6">E7-10</strain>
    </source>
</reference>
<evidence type="ECO:0000256" key="1">
    <source>
        <dbReference type="ARBA" id="ARBA00022723"/>
    </source>
</evidence>
<keyword evidence="4" id="KW-0732">Signal</keyword>
<feature type="compositionally biased region" description="Basic and acidic residues" evidence="3">
    <location>
        <begin position="145"/>
        <end position="174"/>
    </location>
</feature>
<feature type="region of interest" description="Disordered" evidence="3">
    <location>
        <begin position="37"/>
        <end position="58"/>
    </location>
</feature>
<dbReference type="Pfam" id="PF13202">
    <property type="entry name" value="EF-hand_5"/>
    <property type="match status" value="3"/>
</dbReference>
<feature type="domain" description="EF-hand" evidence="5">
    <location>
        <begin position="249"/>
        <end position="284"/>
    </location>
</feature>
<sequence length="338" mass="37393">MNRTQKIAVSLLATTFLGASVLPTLAQSASVDNKPVAEKRMAHAGGKQGKRAKRGDRGMKRAFERYDVNKDGVITQEEVEAVIVERFNAYAGEDGVINLDDFRTAWVENSRNPMVRAFQRLDRDGDGAVTVEEFDTASERMFNRLDRDGNGELTRPAHGEKAGAKKDGAKKEGAKSGQRGHGKKMAKRGGSHRGGPGASQLMERFDTDKDGKITRAEFDQVRTALFGNADADNNQSVSLEEFATVWQDMNNERIVRGFQRYDTNGDLSITLEEYTAGNIDFVKNHDRNGDGVVTKADAKRGKHHGKRSDHRKHKKGSERASAPKQLKPVQPIQPEEKS</sequence>
<dbReference type="InterPro" id="IPR002048">
    <property type="entry name" value="EF_hand_dom"/>
</dbReference>
<evidence type="ECO:0000313" key="7">
    <source>
        <dbReference type="Proteomes" id="UP001148313"/>
    </source>
</evidence>
<evidence type="ECO:0000256" key="4">
    <source>
        <dbReference type="SAM" id="SignalP"/>
    </source>
</evidence>
<dbReference type="PANTHER" id="PTHR10827:SF98">
    <property type="entry name" value="45 KDA CALCIUM-BINDING PROTEIN"/>
    <property type="match status" value="1"/>
</dbReference>
<feature type="domain" description="EF-hand" evidence="5">
    <location>
        <begin position="200"/>
        <end position="228"/>
    </location>
</feature>
<keyword evidence="2" id="KW-0677">Repeat</keyword>
<name>A0ABT4VHU9_9HYPH</name>
<evidence type="ECO:0000259" key="5">
    <source>
        <dbReference type="PROSITE" id="PS50222"/>
    </source>
</evidence>
<dbReference type="InterPro" id="IPR018247">
    <property type="entry name" value="EF_Hand_1_Ca_BS"/>
</dbReference>
<dbReference type="SMART" id="SM00054">
    <property type="entry name" value="EFh"/>
    <property type="match status" value="5"/>
</dbReference>
<feature type="compositionally biased region" description="Basic residues" evidence="3">
    <location>
        <begin position="178"/>
        <end position="191"/>
    </location>
</feature>